<dbReference type="Proteomes" id="UP000092555">
    <property type="component" value="Unassembled WGS sequence"/>
</dbReference>
<evidence type="ECO:0000313" key="3">
    <source>
        <dbReference type="Proteomes" id="UP000092555"/>
    </source>
</evidence>
<dbReference type="AlphaFoldDB" id="A0A1A0HHF4"/>
<dbReference type="RefSeq" id="XP_018713788.1">
    <property type="nucleotide sequence ID" value="XM_018853756.1"/>
</dbReference>
<feature type="transmembrane region" description="Helical" evidence="1">
    <location>
        <begin position="103"/>
        <end position="121"/>
    </location>
</feature>
<accession>A0A1A0HHF4</accession>
<protein>
    <submittedName>
        <fullName evidence="2">Uncharacterized protein</fullName>
    </submittedName>
</protein>
<name>A0A1A0HHF4_9ASCO</name>
<gene>
    <name evidence="2" type="ORF">METBIDRAFT_103972</name>
</gene>
<sequence>MKQTRDTVRNSSRVRIQISSIVIRKSKVRYRSARKMYLLPNSDTKEKKVCHQVSHNTFHDKAVLRYARNPTIQIQGSSYPKLVFIKTKKLSTKLQEVRLRENVTSLLMIFSLVLVSATLASHY</sequence>
<proteinExistence type="predicted"/>
<reference evidence="2 3" key="1">
    <citation type="submission" date="2016-05" db="EMBL/GenBank/DDBJ databases">
        <title>Comparative genomics of biotechnologically important yeasts.</title>
        <authorList>
            <consortium name="DOE Joint Genome Institute"/>
            <person name="Riley R."/>
            <person name="Haridas S."/>
            <person name="Wolfe K.H."/>
            <person name="Lopes M.R."/>
            <person name="Hittinger C.T."/>
            <person name="Goker M."/>
            <person name="Salamov A."/>
            <person name="Wisecaver J."/>
            <person name="Long T.M."/>
            <person name="Aerts A.L."/>
            <person name="Barry K."/>
            <person name="Choi C."/>
            <person name="Clum A."/>
            <person name="Coughlan A.Y."/>
            <person name="Deshpande S."/>
            <person name="Douglass A.P."/>
            <person name="Hanson S.J."/>
            <person name="Klenk H.-P."/>
            <person name="LaButti K."/>
            <person name="Lapidus A."/>
            <person name="Lindquist E."/>
            <person name="Lipzen A."/>
            <person name="Meier-kolthoff J.P."/>
            <person name="Ohm R.A."/>
            <person name="Otillar R.P."/>
            <person name="Pangilinan J."/>
            <person name="Peng Y."/>
            <person name="Rokas A."/>
            <person name="Rosa C.A."/>
            <person name="Scheuner C."/>
            <person name="Sibirny A.A."/>
            <person name="Slot J.C."/>
            <person name="Stielow J.B."/>
            <person name="Sun H."/>
            <person name="Kurtzman C.P."/>
            <person name="Blackwell M."/>
            <person name="Grigoriev I.V."/>
            <person name="Jeffries T.W."/>
        </authorList>
    </citation>
    <scope>NUCLEOTIDE SEQUENCE [LARGE SCALE GENOMIC DNA]</scope>
    <source>
        <strain evidence="2 3">NRRL YB-4993</strain>
    </source>
</reference>
<keyword evidence="1" id="KW-0812">Transmembrane</keyword>
<dbReference type="GeneID" id="30026732"/>
<keyword evidence="3" id="KW-1185">Reference proteome</keyword>
<keyword evidence="1" id="KW-1133">Transmembrane helix</keyword>
<dbReference type="EMBL" id="LXTC01000001">
    <property type="protein sequence ID" value="OBA23307.1"/>
    <property type="molecule type" value="Genomic_DNA"/>
</dbReference>
<organism evidence="2 3">
    <name type="scientific">Metschnikowia bicuspidata var. bicuspidata NRRL YB-4993</name>
    <dbReference type="NCBI Taxonomy" id="869754"/>
    <lineage>
        <taxon>Eukaryota</taxon>
        <taxon>Fungi</taxon>
        <taxon>Dikarya</taxon>
        <taxon>Ascomycota</taxon>
        <taxon>Saccharomycotina</taxon>
        <taxon>Pichiomycetes</taxon>
        <taxon>Metschnikowiaceae</taxon>
        <taxon>Metschnikowia</taxon>
    </lineage>
</organism>
<evidence type="ECO:0000313" key="2">
    <source>
        <dbReference type="EMBL" id="OBA23307.1"/>
    </source>
</evidence>
<evidence type="ECO:0000256" key="1">
    <source>
        <dbReference type="SAM" id="Phobius"/>
    </source>
</evidence>
<comment type="caution">
    <text evidence="2">The sequence shown here is derived from an EMBL/GenBank/DDBJ whole genome shotgun (WGS) entry which is preliminary data.</text>
</comment>
<keyword evidence="1" id="KW-0472">Membrane</keyword>